<evidence type="ECO:0000259" key="1">
    <source>
        <dbReference type="Pfam" id="PF04993"/>
    </source>
</evidence>
<name>A0A7L9WK07_9RHOB</name>
<dbReference type="Pfam" id="PF04993">
    <property type="entry name" value="TfoX_N"/>
    <property type="match status" value="1"/>
</dbReference>
<dbReference type="Gene3D" id="3.30.1460.30">
    <property type="entry name" value="YgaC/TfoX-N like chaperone"/>
    <property type="match status" value="1"/>
</dbReference>
<accession>A0A7L9WK07</accession>
<dbReference type="KEGG" id="pshq:F3W81_06940"/>
<dbReference type="InterPro" id="IPR007076">
    <property type="entry name" value="TfoX_N"/>
</dbReference>
<dbReference type="AlphaFoldDB" id="A0A7L9WK07"/>
<keyword evidence="3" id="KW-1185">Reference proteome</keyword>
<organism evidence="2 3">
    <name type="scientific">Pseudooceanicola spongiae</name>
    <dbReference type="NCBI Taxonomy" id="2613965"/>
    <lineage>
        <taxon>Bacteria</taxon>
        <taxon>Pseudomonadati</taxon>
        <taxon>Pseudomonadota</taxon>
        <taxon>Alphaproteobacteria</taxon>
        <taxon>Rhodobacterales</taxon>
        <taxon>Paracoccaceae</taxon>
        <taxon>Pseudooceanicola</taxon>
    </lineage>
</organism>
<dbReference type="SUPFAM" id="SSF159894">
    <property type="entry name" value="YgaC/TfoX-N like"/>
    <property type="match status" value="1"/>
</dbReference>
<proteinExistence type="predicted"/>
<protein>
    <submittedName>
        <fullName evidence="2">Competence protein TfoX</fullName>
    </submittedName>
</protein>
<gene>
    <name evidence="2" type="ORF">F3W81_06940</name>
</gene>
<evidence type="ECO:0000313" key="3">
    <source>
        <dbReference type="Proteomes" id="UP000594118"/>
    </source>
</evidence>
<dbReference type="RefSeq" id="WP_193082889.1">
    <property type="nucleotide sequence ID" value="NZ_CP045201.1"/>
</dbReference>
<evidence type="ECO:0000313" key="2">
    <source>
        <dbReference type="EMBL" id="QOL80569.1"/>
    </source>
</evidence>
<dbReference type="Proteomes" id="UP000594118">
    <property type="component" value="Chromosome"/>
</dbReference>
<sequence length="124" mass="13521">MAVDPDFLDHVRDLFSGLAPLRMGRMFSGVAVYTEDDVMFAMIAASGTIYMKTDATSQPAYLAAGATPFTYTKAASTQQITSLMSLPDTALDDPEEALSWARLSLPAARAAALEKRRTKARRRK</sequence>
<reference evidence="2 3" key="1">
    <citation type="submission" date="2019-10" db="EMBL/GenBank/DDBJ databases">
        <title>Pseudopuniceibacterium sp. HQ09 islated from Antarctica.</title>
        <authorList>
            <person name="Liao L."/>
            <person name="Su S."/>
            <person name="Chen B."/>
            <person name="Yu Y."/>
        </authorList>
    </citation>
    <scope>NUCLEOTIDE SEQUENCE [LARGE SCALE GENOMIC DNA]</scope>
    <source>
        <strain evidence="2 3">HQ09</strain>
    </source>
</reference>
<dbReference type="EMBL" id="CP045201">
    <property type="protein sequence ID" value="QOL80569.1"/>
    <property type="molecule type" value="Genomic_DNA"/>
</dbReference>
<feature type="domain" description="TfoX N-terminal" evidence="1">
    <location>
        <begin position="13"/>
        <end position="108"/>
    </location>
</feature>